<keyword evidence="2" id="KW-1185">Reference proteome</keyword>
<dbReference type="Proteomes" id="UP001231445">
    <property type="component" value="Chromosome"/>
</dbReference>
<dbReference type="InterPro" id="IPR008949">
    <property type="entry name" value="Isoprenoid_synthase_dom_sf"/>
</dbReference>
<reference evidence="1 2" key="1">
    <citation type="submission" date="2023-06" db="EMBL/GenBank/DDBJ databases">
        <title>Altererythrobacter rubellus NBRC 112769 genome.</title>
        <authorList>
            <person name="Zhang K."/>
        </authorList>
    </citation>
    <scope>NUCLEOTIDE SEQUENCE [LARGE SCALE GENOMIC DNA]</scope>
    <source>
        <strain evidence="1 2">NBRC 112769</strain>
    </source>
</reference>
<protein>
    <recommendedName>
        <fullName evidence="3">Phytoene synthase</fullName>
    </recommendedName>
</protein>
<sequence>MTSDLEAEIGDAERVALNYAKPDIRPKLASFFALDRRLGQIVANSSESLLGQMRIAWWRDMLLASARDRPAGDVVLDAIGASWGGDAQLLQPLADAWEVFLIAEELTADILSQFAQGRARPLAQAFGCAHEGLAKRAQQAGSLWALANTAAHVSDQTERELILELARAELSVNTPTGSMPRALAVLTALSRRSIRRGGHPLMVGRGAALAALRAGLIGK</sequence>
<evidence type="ECO:0000313" key="2">
    <source>
        <dbReference type="Proteomes" id="UP001231445"/>
    </source>
</evidence>
<dbReference type="EMBL" id="CP127221">
    <property type="protein sequence ID" value="WIW94845.1"/>
    <property type="molecule type" value="Genomic_DNA"/>
</dbReference>
<dbReference type="RefSeq" id="WP_285975161.1">
    <property type="nucleotide sequence ID" value="NZ_CP127221.1"/>
</dbReference>
<dbReference type="AlphaFoldDB" id="A0A9Y2B6A1"/>
<evidence type="ECO:0008006" key="3">
    <source>
        <dbReference type="Google" id="ProtNLM"/>
    </source>
</evidence>
<proteinExistence type="predicted"/>
<organism evidence="1 2">
    <name type="scientific">Altererythrobacter rubellus</name>
    <dbReference type="NCBI Taxonomy" id="2173831"/>
    <lineage>
        <taxon>Bacteria</taxon>
        <taxon>Pseudomonadati</taxon>
        <taxon>Pseudomonadota</taxon>
        <taxon>Alphaproteobacteria</taxon>
        <taxon>Sphingomonadales</taxon>
        <taxon>Erythrobacteraceae</taxon>
        <taxon>Altererythrobacter</taxon>
    </lineage>
</organism>
<name>A0A9Y2B6A1_9SPHN</name>
<dbReference type="SUPFAM" id="SSF48576">
    <property type="entry name" value="Terpenoid synthases"/>
    <property type="match status" value="1"/>
</dbReference>
<accession>A0A9Y2B6A1</accession>
<evidence type="ECO:0000313" key="1">
    <source>
        <dbReference type="EMBL" id="WIW94845.1"/>
    </source>
</evidence>
<dbReference type="KEGG" id="arue:QQX03_07630"/>
<gene>
    <name evidence="1" type="ORF">QQX03_07630</name>
</gene>